<keyword evidence="8" id="KW-0472">Membrane</keyword>
<dbReference type="InterPro" id="IPR001543">
    <property type="entry name" value="FliN-like_C"/>
</dbReference>
<keyword evidence="12" id="KW-1185">Reference proteome</keyword>
<dbReference type="SUPFAM" id="SSF103039">
    <property type="entry name" value="CheC-like"/>
    <property type="match status" value="1"/>
</dbReference>
<accession>A0ABN5H2H7</accession>
<dbReference type="PANTHER" id="PTHR30034">
    <property type="entry name" value="FLAGELLAR MOTOR SWITCH PROTEIN FLIM"/>
    <property type="match status" value="1"/>
</dbReference>
<dbReference type="Pfam" id="PF01052">
    <property type="entry name" value="FliMN_C"/>
    <property type="match status" value="1"/>
</dbReference>
<dbReference type="Gene3D" id="3.40.1550.10">
    <property type="entry name" value="CheC-like"/>
    <property type="match status" value="1"/>
</dbReference>
<comment type="subcellular location">
    <subcellularLocation>
        <location evidence="1">Bacterial flagellum basal body</location>
    </subcellularLocation>
    <subcellularLocation>
        <location evidence="2">Cell membrane</location>
        <topology evidence="2">Peripheral membrane protein</topology>
    </subcellularLocation>
</comment>
<dbReference type="Pfam" id="PF02154">
    <property type="entry name" value="FliM"/>
    <property type="match status" value="1"/>
</dbReference>
<evidence type="ECO:0000256" key="5">
    <source>
        <dbReference type="ARBA" id="ARBA00022475"/>
    </source>
</evidence>
<evidence type="ECO:0000313" key="11">
    <source>
        <dbReference type="EMBL" id="AUW94960.1"/>
    </source>
</evidence>
<evidence type="ECO:0000256" key="2">
    <source>
        <dbReference type="ARBA" id="ARBA00004202"/>
    </source>
</evidence>
<dbReference type="InterPro" id="IPR036429">
    <property type="entry name" value="SpoA-like_sf"/>
</dbReference>
<name>A0ABN5H2H7_9FIRM</name>
<evidence type="ECO:0000256" key="9">
    <source>
        <dbReference type="ARBA" id="ARBA00023143"/>
    </source>
</evidence>
<keyword evidence="6" id="KW-0145">Chemotaxis</keyword>
<dbReference type="SUPFAM" id="SSF101801">
    <property type="entry name" value="Surface presentation of antigens (SPOA)"/>
    <property type="match status" value="1"/>
</dbReference>
<dbReference type="PANTHER" id="PTHR30034:SF6">
    <property type="entry name" value="YOP PROTEINS TRANSLOCATION PROTEIN Q"/>
    <property type="match status" value="1"/>
</dbReference>
<protein>
    <recommendedName>
        <fullName evidence="4">Flagellar motor switch protein FliM</fullName>
    </recommendedName>
</protein>
<evidence type="ECO:0000313" key="12">
    <source>
        <dbReference type="Proteomes" id="UP000325292"/>
    </source>
</evidence>
<comment type="similarity">
    <text evidence="3">Belongs to the FliM family.</text>
</comment>
<dbReference type="Proteomes" id="UP000325292">
    <property type="component" value="Chromosome"/>
</dbReference>
<evidence type="ECO:0000256" key="4">
    <source>
        <dbReference type="ARBA" id="ARBA00021898"/>
    </source>
</evidence>
<sequence>MGLVKDLKEVRPYDFQRPHQLSRLQLDAITLMMESYLRMASNFLSTYLRTPVQIQHLSTEQMPYEQYVETVAIPSVLALFTINQSGSGLFESSPEVTLAMIDRALGGPGTGHFPNRELTEIEQTIYRRIMERLLSLLSQNWSSLMPFEAAVDAIEYNPAFTQVASEGDLVVVQQQQITIDSHKGKLSWVWPYPAIQPFAMLLGRHALGREDDQEIMPRPQEMVRHVHHTQVPAQVVLGRTALSLGEFHQLKVGDVVILKNRYDQPLVMTVAHQEKFQVLAGRMGGHLAVRITARIADKEDEHGGKQ</sequence>
<dbReference type="EMBL" id="CP019454">
    <property type="protein sequence ID" value="AUW94960.1"/>
    <property type="molecule type" value="Genomic_DNA"/>
</dbReference>
<keyword evidence="5" id="KW-1003">Cell membrane</keyword>
<evidence type="ECO:0000259" key="10">
    <source>
        <dbReference type="Pfam" id="PF01052"/>
    </source>
</evidence>
<dbReference type="InterPro" id="IPR001689">
    <property type="entry name" value="Flag_FliM"/>
</dbReference>
<evidence type="ECO:0000256" key="7">
    <source>
        <dbReference type="ARBA" id="ARBA00022779"/>
    </source>
</evidence>
<evidence type="ECO:0000256" key="3">
    <source>
        <dbReference type="ARBA" id="ARBA00011049"/>
    </source>
</evidence>
<dbReference type="Gene3D" id="2.30.330.10">
    <property type="entry name" value="SpoA-like"/>
    <property type="match status" value="1"/>
</dbReference>
<evidence type="ECO:0000256" key="1">
    <source>
        <dbReference type="ARBA" id="ARBA00004117"/>
    </source>
</evidence>
<feature type="domain" description="Flagellar motor switch protein FliN-like C-terminal" evidence="10">
    <location>
        <begin position="225"/>
        <end position="295"/>
    </location>
</feature>
<keyword evidence="9" id="KW-0975">Bacterial flagellum</keyword>
<dbReference type="InterPro" id="IPR028976">
    <property type="entry name" value="CheC-like_sf"/>
</dbReference>
<keyword evidence="7" id="KW-0283">Flagellar rotation</keyword>
<evidence type="ECO:0000256" key="6">
    <source>
        <dbReference type="ARBA" id="ARBA00022500"/>
    </source>
</evidence>
<dbReference type="CDD" id="cd17908">
    <property type="entry name" value="FliM"/>
    <property type="match status" value="1"/>
</dbReference>
<gene>
    <name evidence="11" type="ORF">BXT84_14185</name>
</gene>
<evidence type="ECO:0000256" key="8">
    <source>
        <dbReference type="ARBA" id="ARBA00023136"/>
    </source>
</evidence>
<proteinExistence type="inferred from homology"/>
<organism evidence="11 12">
    <name type="scientific">Sulfobacillus thermotolerans</name>
    <dbReference type="NCBI Taxonomy" id="338644"/>
    <lineage>
        <taxon>Bacteria</taxon>
        <taxon>Bacillati</taxon>
        <taxon>Bacillota</taxon>
        <taxon>Clostridia</taxon>
        <taxon>Eubacteriales</taxon>
        <taxon>Clostridiales Family XVII. Incertae Sedis</taxon>
        <taxon>Sulfobacillus</taxon>
    </lineage>
</organism>
<dbReference type="PIRSF" id="PIRSF002888">
    <property type="entry name" value="FliM"/>
    <property type="match status" value="1"/>
</dbReference>
<reference evidence="11 12" key="1">
    <citation type="journal article" date="2019" name="Sci. Rep.">
        <title>Sulfobacillus thermotolerans: new insights into resistance and metabolic capacities of acidophilic chemolithotrophs.</title>
        <authorList>
            <person name="Panyushkina A.E."/>
            <person name="Babenko V.V."/>
            <person name="Nikitina A.S."/>
            <person name="Selezneva O.V."/>
            <person name="Tsaplina I.A."/>
            <person name="Letarova M.A."/>
            <person name="Kostryukova E.S."/>
            <person name="Letarov A.V."/>
        </authorList>
    </citation>
    <scope>NUCLEOTIDE SEQUENCE [LARGE SCALE GENOMIC DNA]</scope>
    <source>
        <strain evidence="11 12">Kr1</strain>
    </source>
</reference>